<dbReference type="Proteomes" id="UP000039021">
    <property type="component" value="Unassembled WGS sequence"/>
</dbReference>
<sequence>MAACSAACNDPGIRVASIPLRTNASEVIVYMTAVVGKVCSGMSSSTKSSTSPDSWRRR</sequence>
<evidence type="ECO:0000313" key="2">
    <source>
        <dbReference type="Proteomes" id="UP000039021"/>
    </source>
</evidence>
<proteinExistence type="predicted"/>
<comment type="caution">
    <text evidence="1">The sequence shown here is derived from an EMBL/GenBank/DDBJ whole genome shotgun (WGS) entry which is preliminary data.</text>
</comment>
<evidence type="ECO:0000313" key="1">
    <source>
        <dbReference type="EMBL" id="CPC54008.1"/>
    </source>
</evidence>
<dbReference type="AlphaFoldDB" id="A0A916LHB2"/>
<protein>
    <submittedName>
        <fullName evidence="1">Uncharacterized protein</fullName>
    </submittedName>
</protein>
<accession>A0A916LHB2</accession>
<gene>
    <name evidence="1" type="ORF">ERS007739_05717</name>
</gene>
<organism evidence="1 2">
    <name type="scientific">Mycobacterium tuberculosis</name>
    <dbReference type="NCBI Taxonomy" id="1773"/>
    <lineage>
        <taxon>Bacteria</taxon>
        <taxon>Bacillati</taxon>
        <taxon>Actinomycetota</taxon>
        <taxon>Actinomycetes</taxon>
        <taxon>Mycobacteriales</taxon>
        <taxon>Mycobacteriaceae</taxon>
        <taxon>Mycobacterium</taxon>
        <taxon>Mycobacterium tuberculosis complex</taxon>
    </lineage>
</organism>
<reference evidence="2" key="1">
    <citation type="submission" date="2015-03" db="EMBL/GenBank/DDBJ databases">
        <authorList>
            <consortium name="Pathogen Informatics"/>
        </authorList>
    </citation>
    <scope>NUCLEOTIDE SEQUENCE [LARGE SCALE GENOMIC DNA]</scope>
    <source>
        <strain evidence="2">N09902308</strain>
    </source>
</reference>
<dbReference type="EMBL" id="CSBK01005285">
    <property type="protein sequence ID" value="CPC54008.1"/>
    <property type="molecule type" value="Genomic_DNA"/>
</dbReference>
<name>A0A916LHB2_MYCTX</name>